<dbReference type="PANTHER" id="PTHR37481:SF1">
    <property type="entry name" value="LIPOPOLYSACCHARIDE EXPORT SYSTEM PROTEIN LPTC"/>
    <property type="match status" value="1"/>
</dbReference>
<keyword evidence="4 6" id="KW-1133">Transmembrane helix</keyword>
<protein>
    <submittedName>
        <fullName evidence="7">LPS export ABC transporter periplasmic protein LptC</fullName>
    </submittedName>
</protein>
<evidence type="ECO:0000313" key="7">
    <source>
        <dbReference type="EMBL" id="AZP11432.1"/>
    </source>
</evidence>
<evidence type="ECO:0000256" key="2">
    <source>
        <dbReference type="ARBA" id="ARBA00022519"/>
    </source>
</evidence>
<feature type="transmembrane region" description="Helical" evidence="6">
    <location>
        <begin position="12"/>
        <end position="30"/>
    </location>
</feature>
<dbReference type="InterPro" id="IPR052363">
    <property type="entry name" value="LPS_export_LptC"/>
</dbReference>
<dbReference type="GO" id="GO:0017089">
    <property type="term" value="F:glycolipid transfer activity"/>
    <property type="evidence" value="ECO:0007669"/>
    <property type="project" value="TreeGrafter"/>
</dbReference>
<dbReference type="GO" id="GO:0015221">
    <property type="term" value="F:lipopolysaccharide transmembrane transporter activity"/>
    <property type="evidence" value="ECO:0007669"/>
    <property type="project" value="InterPro"/>
</dbReference>
<keyword evidence="3 6" id="KW-0812">Transmembrane</keyword>
<evidence type="ECO:0000256" key="5">
    <source>
        <dbReference type="ARBA" id="ARBA00023136"/>
    </source>
</evidence>
<accession>A0A3Q9BQ20</accession>
<dbReference type="RefSeq" id="WP_126126820.1">
    <property type="nucleotide sequence ID" value="NZ_CP034464.1"/>
</dbReference>
<evidence type="ECO:0000256" key="3">
    <source>
        <dbReference type="ARBA" id="ARBA00022692"/>
    </source>
</evidence>
<proteinExistence type="predicted"/>
<keyword evidence="2" id="KW-0997">Cell inner membrane</keyword>
<dbReference type="AlphaFoldDB" id="A0A3Q9BQ20"/>
<organism evidence="7 8">
    <name type="scientific">Undibacterium parvum</name>
    <dbReference type="NCBI Taxonomy" id="401471"/>
    <lineage>
        <taxon>Bacteria</taxon>
        <taxon>Pseudomonadati</taxon>
        <taxon>Pseudomonadota</taxon>
        <taxon>Betaproteobacteria</taxon>
        <taxon>Burkholderiales</taxon>
        <taxon>Oxalobacteraceae</taxon>
        <taxon>Undibacterium</taxon>
    </lineage>
</organism>
<reference evidence="7 8" key="1">
    <citation type="journal article" date="2011" name="Int. J. Syst. Evol. Microbiol.">
        <title>Description of Undibacterium oligocarboniphilum sp. nov., isolated from purified water, and Undibacterium pigrum strain CCUG 49012 as the type strain of Undibacterium parvum sp. nov., and emended descriptions of the genus Undibacterium and the species Undibacterium pigrum.</title>
        <authorList>
            <person name="Eder W."/>
            <person name="Wanner G."/>
            <person name="Ludwig W."/>
            <person name="Busse H.J."/>
            <person name="Ziemke-Kageler F."/>
            <person name="Lang E."/>
        </authorList>
    </citation>
    <scope>NUCLEOTIDE SEQUENCE [LARGE SCALE GENOMIC DNA]</scope>
    <source>
        <strain evidence="7 8">DSM 23061</strain>
    </source>
</reference>
<dbReference type="Proteomes" id="UP000275663">
    <property type="component" value="Chromosome"/>
</dbReference>
<dbReference type="OrthoDB" id="8589410at2"/>
<dbReference type="InterPro" id="IPR026265">
    <property type="entry name" value="LptC"/>
</dbReference>
<gene>
    <name evidence="7" type="primary">lptC</name>
    <name evidence="7" type="ORF">EJN92_05125</name>
</gene>
<dbReference type="NCBIfam" id="TIGR04409">
    <property type="entry name" value="LptC_YrbK"/>
    <property type="match status" value="1"/>
</dbReference>
<dbReference type="Pfam" id="PF06835">
    <property type="entry name" value="LptC"/>
    <property type="match status" value="1"/>
</dbReference>
<keyword evidence="5 6" id="KW-0472">Membrane</keyword>
<evidence type="ECO:0000256" key="4">
    <source>
        <dbReference type="ARBA" id="ARBA00022989"/>
    </source>
</evidence>
<dbReference type="InterPro" id="IPR010664">
    <property type="entry name" value="LipoPS_assembly_LptC-rel"/>
</dbReference>
<dbReference type="KEGG" id="upv:EJN92_05125"/>
<evidence type="ECO:0000256" key="6">
    <source>
        <dbReference type="SAM" id="Phobius"/>
    </source>
</evidence>
<dbReference type="PANTHER" id="PTHR37481">
    <property type="entry name" value="LIPOPOLYSACCHARIDE EXPORT SYSTEM PROTEIN LPTC"/>
    <property type="match status" value="1"/>
</dbReference>
<evidence type="ECO:0000256" key="1">
    <source>
        <dbReference type="ARBA" id="ARBA00022475"/>
    </source>
</evidence>
<dbReference type="GO" id="GO:0030288">
    <property type="term" value="C:outer membrane-bounded periplasmic space"/>
    <property type="evidence" value="ECO:0007669"/>
    <property type="project" value="TreeGrafter"/>
</dbReference>
<name>A0A3Q9BQ20_9BURK</name>
<dbReference type="EMBL" id="CP034464">
    <property type="protein sequence ID" value="AZP11432.1"/>
    <property type="molecule type" value="Genomic_DNA"/>
</dbReference>
<keyword evidence="8" id="KW-1185">Reference proteome</keyword>
<keyword evidence="1" id="KW-1003">Cell membrane</keyword>
<dbReference type="Gene3D" id="2.60.450.10">
    <property type="entry name" value="Lipopolysaccharide (LPS) transport protein A like domain"/>
    <property type="match status" value="1"/>
</dbReference>
<sequence>MKYHLTADRFRIWLGVVLLALVTLGSFWILKTLRQNGDEANARRSVRSEPDYYVERFNFIRLPNNGQANVSIVGDKLTHYPRSDDLEIQQARITSFSADKSPMYIRALRAVIEQKSTLTSPIREHDQIHLLGDVQVDRPATSTSSFMQLNTDYLLVLPDENTMKTDTAVTMTTSTSEVHAVGMTADNNTQQVELLSKVRARFSRAGTSPKPQS</sequence>
<dbReference type="GO" id="GO:0005886">
    <property type="term" value="C:plasma membrane"/>
    <property type="evidence" value="ECO:0007669"/>
    <property type="project" value="InterPro"/>
</dbReference>
<evidence type="ECO:0000313" key="8">
    <source>
        <dbReference type="Proteomes" id="UP000275663"/>
    </source>
</evidence>